<feature type="transmembrane region" description="Helical" evidence="8">
    <location>
        <begin position="79"/>
        <end position="103"/>
    </location>
</feature>
<feature type="region of interest" description="Disordered" evidence="9">
    <location>
        <begin position="34"/>
        <end position="55"/>
    </location>
</feature>
<dbReference type="STRING" id="307507.A0A2V0NJL9"/>
<dbReference type="Proteomes" id="UP000247498">
    <property type="component" value="Unassembled WGS sequence"/>
</dbReference>
<feature type="transmembrane region" description="Helical" evidence="8">
    <location>
        <begin position="115"/>
        <end position="134"/>
    </location>
</feature>
<feature type="domain" description="Palmitoyltransferase DHHC" evidence="10">
    <location>
        <begin position="162"/>
        <end position="302"/>
    </location>
</feature>
<name>A0A2V0NJL9_9CHLO</name>
<accession>A0A2V0NJL9</accession>
<evidence type="ECO:0000256" key="1">
    <source>
        <dbReference type="ARBA" id="ARBA00004141"/>
    </source>
</evidence>
<comment type="caution">
    <text evidence="11">The sequence shown here is derived from an EMBL/GenBank/DDBJ whole genome shotgun (WGS) entry which is preliminary data.</text>
</comment>
<reference evidence="11 12" key="1">
    <citation type="journal article" date="2018" name="Sci. Rep.">
        <title>Raphidocelis subcapitata (=Pseudokirchneriella subcapitata) provides an insight into genome evolution and environmental adaptations in the Sphaeropleales.</title>
        <authorList>
            <person name="Suzuki S."/>
            <person name="Yamaguchi H."/>
            <person name="Nakajima N."/>
            <person name="Kawachi M."/>
        </authorList>
    </citation>
    <scope>NUCLEOTIDE SEQUENCE [LARGE SCALE GENOMIC DNA]</scope>
    <source>
        <strain evidence="11 12">NIES-35</strain>
    </source>
</reference>
<comment type="catalytic activity">
    <reaction evidence="8">
        <text>L-cysteinyl-[protein] + hexadecanoyl-CoA = S-hexadecanoyl-L-cysteinyl-[protein] + CoA</text>
        <dbReference type="Rhea" id="RHEA:36683"/>
        <dbReference type="Rhea" id="RHEA-COMP:10131"/>
        <dbReference type="Rhea" id="RHEA-COMP:11032"/>
        <dbReference type="ChEBI" id="CHEBI:29950"/>
        <dbReference type="ChEBI" id="CHEBI:57287"/>
        <dbReference type="ChEBI" id="CHEBI:57379"/>
        <dbReference type="ChEBI" id="CHEBI:74151"/>
        <dbReference type="EC" id="2.3.1.225"/>
    </reaction>
</comment>
<protein>
    <recommendedName>
        <fullName evidence="8">S-acyltransferase</fullName>
        <ecNumber evidence="8">2.3.1.225</ecNumber>
    </recommendedName>
    <alternativeName>
        <fullName evidence="8">Palmitoyltransferase</fullName>
    </alternativeName>
</protein>
<dbReference type="GO" id="GO:0019706">
    <property type="term" value="F:protein-cysteine S-palmitoyltransferase activity"/>
    <property type="evidence" value="ECO:0007669"/>
    <property type="project" value="UniProtKB-EC"/>
</dbReference>
<keyword evidence="4 8" id="KW-0812">Transmembrane</keyword>
<evidence type="ECO:0000256" key="8">
    <source>
        <dbReference type="RuleBase" id="RU079119"/>
    </source>
</evidence>
<evidence type="ECO:0000256" key="6">
    <source>
        <dbReference type="ARBA" id="ARBA00023136"/>
    </source>
</evidence>
<organism evidence="11 12">
    <name type="scientific">Raphidocelis subcapitata</name>
    <dbReference type="NCBI Taxonomy" id="307507"/>
    <lineage>
        <taxon>Eukaryota</taxon>
        <taxon>Viridiplantae</taxon>
        <taxon>Chlorophyta</taxon>
        <taxon>core chlorophytes</taxon>
        <taxon>Chlorophyceae</taxon>
        <taxon>CS clade</taxon>
        <taxon>Sphaeropleales</taxon>
        <taxon>Selenastraceae</taxon>
        <taxon>Raphidocelis</taxon>
    </lineage>
</organism>
<dbReference type="Pfam" id="PF01529">
    <property type="entry name" value="DHHC"/>
    <property type="match status" value="1"/>
</dbReference>
<gene>
    <name evidence="11" type="ORF">Rsub_00139</name>
</gene>
<dbReference type="InterPro" id="IPR039859">
    <property type="entry name" value="PFA4/ZDH16/20/ERF2-like"/>
</dbReference>
<evidence type="ECO:0000256" key="3">
    <source>
        <dbReference type="ARBA" id="ARBA00022679"/>
    </source>
</evidence>
<evidence type="ECO:0000256" key="2">
    <source>
        <dbReference type="ARBA" id="ARBA00008574"/>
    </source>
</evidence>
<comment type="subcellular location">
    <subcellularLocation>
        <location evidence="1">Membrane</location>
        <topology evidence="1">Multi-pass membrane protein</topology>
    </subcellularLocation>
</comment>
<dbReference type="EC" id="2.3.1.225" evidence="8"/>
<dbReference type="InterPro" id="IPR001594">
    <property type="entry name" value="Palmitoyltrfase_DHHC"/>
</dbReference>
<comment type="domain">
    <text evidence="8">The DHHC domain is required for palmitoyltransferase activity.</text>
</comment>
<keyword evidence="5 8" id="KW-1133">Transmembrane helix</keyword>
<dbReference type="PANTHER" id="PTHR12246">
    <property type="entry name" value="PALMITOYLTRANSFERASE ZDHHC16"/>
    <property type="match status" value="1"/>
</dbReference>
<sequence>MPAGGSATSSGAVPAAAAAAAAGRAVALNGEPARRGASTSAAGGAGAGSAPRLRRRTWGGPAGNVAAAALRALRRRWDWTVFGVLCVFFYLYVVSVTCVIIPWLSVSVPGMSNLAVLSGTAALALWCFCCCVLFDPGRVPPGWQPDAEGNARLQEVKRKDGGPRFCKKCQAYKPPRTHHCRVCNRCITRMDHHCPWTSNCVGHANYRPFFLLLIYGTAALWHAAGLLVAHAWHAAHALSTDRVLRAGPAARVAAHGSAVLVWHVLIEGLALCLALPAAVGMSSLLSFHVRMVLTNRTTIEWREGVTAQVNAPSFGAPPPRSQHPYDIGIYANLQQILGDGPEDWFWPPLRPAPGGTSFPTVFDADAAAANFGLGPSFKL</sequence>
<dbReference type="InParanoid" id="A0A2V0NJL9"/>
<keyword evidence="7 8" id="KW-0012">Acyltransferase</keyword>
<feature type="transmembrane region" description="Helical" evidence="8">
    <location>
        <begin position="260"/>
        <end position="287"/>
    </location>
</feature>
<evidence type="ECO:0000256" key="5">
    <source>
        <dbReference type="ARBA" id="ARBA00022989"/>
    </source>
</evidence>
<keyword evidence="6 8" id="KW-0472">Membrane</keyword>
<keyword evidence="3 8" id="KW-0808">Transferase</keyword>
<dbReference type="AlphaFoldDB" id="A0A2V0NJL9"/>
<keyword evidence="12" id="KW-1185">Reference proteome</keyword>
<evidence type="ECO:0000259" key="10">
    <source>
        <dbReference type="Pfam" id="PF01529"/>
    </source>
</evidence>
<feature type="transmembrane region" description="Helical" evidence="8">
    <location>
        <begin position="209"/>
        <end position="232"/>
    </location>
</feature>
<comment type="similarity">
    <text evidence="2 8">Belongs to the DHHC palmitoyltransferase family.</text>
</comment>
<dbReference type="OrthoDB" id="331948at2759"/>
<evidence type="ECO:0000313" key="11">
    <source>
        <dbReference type="EMBL" id="GBF87428.1"/>
    </source>
</evidence>
<proteinExistence type="inferred from homology"/>
<evidence type="ECO:0000256" key="4">
    <source>
        <dbReference type="ARBA" id="ARBA00022692"/>
    </source>
</evidence>
<dbReference type="GO" id="GO:0016020">
    <property type="term" value="C:membrane"/>
    <property type="evidence" value="ECO:0007669"/>
    <property type="project" value="UniProtKB-SubCell"/>
</dbReference>
<evidence type="ECO:0000256" key="7">
    <source>
        <dbReference type="ARBA" id="ARBA00023315"/>
    </source>
</evidence>
<dbReference type="EMBL" id="BDRX01000001">
    <property type="protein sequence ID" value="GBF87428.1"/>
    <property type="molecule type" value="Genomic_DNA"/>
</dbReference>
<dbReference type="PROSITE" id="PS50216">
    <property type="entry name" value="DHHC"/>
    <property type="match status" value="1"/>
</dbReference>
<evidence type="ECO:0000313" key="12">
    <source>
        <dbReference type="Proteomes" id="UP000247498"/>
    </source>
</evidence>
<evidence type="ECO:0000256" key="9">
    <source>
        <dbReference type="SAM" id="MobiDB-lite"/>
    </source>
</evidence>
<dbReference type="FunCoup" id="A0A2V0NJL9">
    <property type="interactions" value="1136"/>
</dbReference>